<dbReference type="AlphaFoldDB" id="A0A9N6ZF02"/>
<comment type="similarity">
    <text evidence="2 8">Belongs to the sulfotransferase 6 family.</text>
</comment>
<dbReference type="InterPro" id="IPR010635">
    <property type="entry name" value="Heparan_SO4-6-sulfoTrfase"/>
</dbReference>
<keyword evidence="5" id="KW-1133">Transmembrane helix</keyword>
<dbReference type="EC" id="2.8.2.-" evidence="8"/>
<dbReference type="PANTHER" id="PTHR12812:SF0">
    <property type="entry name" value="HEPARAN-SULFATE 6-O-SULFOTRANSFERASE"/>
    <property type="match status" value="1"/>
</dbReference>
<keyword evidence="8" id="KW-0735">Signal-anchor</keyword>
<name>A0A9N6ZF02_9CRUS</name>
<protein>
    <recommendedName>
        <fullName evidence="8">Heparan-sulfate 6-O-sulfotransferase</fullName>
        <ecNumber evidence="8">2.8.2.-</ecNumber>
    </recommendedName>
</protein>
<dbReference type="InterPro" id="IPR027417">
    <property type="entry name" value="P-loop_NTPase"/>
</dbReference>
<dbReference type="PANTHER" id="PTHR12812">
    <property type="entry name" value="HEPARAN SULFATE 6-O-SULFOTRANSFERASE 3"/>
    <property type="match status" value="1"/>
</dbReference>
<evidence type="ECO:0000256" key="5">
    <source>
        <dbReference type="ARBA" id="ARBA00022989"/>
    </source>
</evidence>
<proteinExistence type="inferred from homology"/>
<dbReference type="EMBL" id="OC978429">
    <property type="protein sequence ID" value="CAG4635084.1"/>
    <property type="molecule type" value="Genomic_DNA"/>
</dbReference>
<dbReference type="Gene3D" id="3.40.50.300">
    <property type="entry name" value="P-loop containing nucleotide triphosphate hydrolases"/>
    <property type="match status" value="1"/>
</dbReference>
<dbReference type="GO" id="GO:0017095">
    <property type="term" value="F:heparan sulfate 6-sulfotransferase activity"/>
    <property type="evidence" value="ECO:0007669"/>
    <property type="project" value="TreeGrafter"/>
</dbReference>
<keyword evidence="7" id="KW-0325">Glycoprotein</keyword>
<dbReference type="Pfam" id="PF03567">
    <property type="entry name" value="Sulfotransfer_2"/>
    <property type="match status" value="1"/>
</dbReference>
<evidence type="ECO:0000256" key="2">
    <source>
        <dbReference type="ARBA" id="ARBA00010109"/>
    </source>
</evidence>
<keyword evidence="4" id="KW-0812">Transmembrane</keyword>
<sequence>MAAKRRPARLLNVQENNHIPAVHVEVEILFLGLIERDGFDLRSGTCCQELYFFITVLRNPVHRYLSEFRHVQRGATWKSSRHWCGGQDFTSLPHCYKGANWTGVELDEFMDCSYNLAHNRQTRMLADLNLVGCYNSTAMTSSSSQQTERDRVMLQSAKHNLARMAFFGLTEQQSISQYIFERTFRLDFASPFEQSNATLSAHAMAELTAKQLERVKQLNSLDAELYEYARQLLHDRFELLKRQDRQFERHWLRILRHRLKSTVANNGTDAPPPAAASDPAI</sequence>
<reference evidence="9" key="1">
    <citation type="submission" date="2021-04" db="EMBL/GenBank/DDBJ databases">
        <authorList>
            <person name="Cornetti L."/>
        </authorList>
    </citation>
    <scope>NUCLEOTIDE SEQUENCE</scope>
</reference>
<evidence type="ECO:0000256" key="8">
    <source>
        <dbReference type="RuleBase" id="RU364122"/>
    </source>
</evidence>
<keyword evidence="3 8" id="KW-0808">Transferase</keyword>
<accession>A0A9N6ZF02</accession>
<comment type="subcellular location">
    <subcellularLocation>
        <location evidence="1">Membrane</location>
        <topology evidence="1">Single-pass membrane protein</topology>
    </subcellularLocation>
    <subcellularLocation>
        <location evidence="8">Membrane</location>
        <topology evidence="8">Single-pass type II membrane protein</topology>
    </subcellularLocation>
</comment>
<evidence type="ECO:0000256" key="1">
    <source>
        <dbReference type="ARBA" id="ARBA00004167"/>
    </source>
</evidence>
<evidence type="ECO:0000313" key="9">
    <source>
        <dbReference type="EMBL" id="CAG4635084.1"/>
    </source>
</evidence>
<evidence type="ECO:0000256" key="7">
    <source>
        <dbReference type="ARBA" id="ARBA00023180"/>
    </source>
</evidence>
<dbReference type="InterPro" id="IPR005331">
    <property type="entry name" value="Sulfotransferase"/>
</dbReference>
<keyword evidence="6 8" id="KW-0472">Membrane</keyword>
<comment type="catalytic activity">
    <reaction evidence="8">
        <text>alpha-D-glucosaminyl-[heparan sulfate](n) + 3'-phosphoadenylyl sulfate = 6-sulfo-alpha-D-glucosaminyl-[heparan sulfate](n) + adenosine 3',5'-bisphosphate + H(+)</text>
        <dbReference type="Rhea" id="RHEA:56604"/>
        <dbReference type="Rhea" id="RHEA-COMP:9830"/>
        <dbReference type="Rhea" id="RHEA-COMP:14621"/>
        <dbReference type="ChEBI" id="CHEBI:15378"/>
        <dbReference type="ChEBI" id="CHEBI:58339"/>
        <dbReference type="ChEBI" id="CHEBI:58343"/>
        <dbReference type="ChEBI" id="CHEBI:58388"/>
        <dbReference type="ChEBI" id="CHEBI:140604"/>
    </reaction>
</comment>
<evidence type="ECO:0000256" key="6">
    <source>
        <dbReference type="ARBA" id="ARBA00023136"/>
    </source>
</evidence>
<dbReference type="GO" id="GO:0016020">
    <property type="term" value="C:membrane"/>
    <property type="evidence" value="ECO:0007669"/>
    <property type="project" value="UniProtKB-SubCell"/>
</dbReference>
<gene>
    <name evidence="9" type="primary">EOG090X0E58</name>
</gene>
<evidence type="ECO:0000256" key="4">
    <source>
        <dbReference type="ARBA" id="ARBA00022692"/>
    </source>
</evidence>
<comment type="function">
    <text evidence="8">6-O-sulfation enzyme which catalyzes the transfer of sulfate from 3'-phosphoadenosine 5'-phosphosulfate (PAPS) to position 6 of the N-sulfoglucosamine residue (GlcNS) of heparan sulfate.</text>
</comment>
<organism evidence="9">
    <name type="scientific">Alona affinis</name>
    <dbReference type="NCBI Taxonomy" id="381656"/>
    <lineage>
        <taxon>Eukaryota</taxon>
        <taxon>Metazoa</taxon>
        <taxon>Ecdysozoa</taxon>
        <taxon>Arthropoda</taxon>
        <taxon>Crustacea</taxon>
        <taxon>Branchiopoda</taxon>
        <taxon>Diplostraca</taxon>
        <taxon>Cladocera</taxon>
        <taxon>Anomopoda</taxon>
        <taxon>Chydoridae</taxon>
        <taxon>Alona</taxon>
    </lineage>
</organism>
<evidence type="ECO:0000256" key="3">
    <source>
        <dbReference type="ARBA" id="ARBA00022679"/>
    </source>
</evidence>